<dbReference type="EMBL" id="JAUEPP010000005">
    <property type="protein sequence ID" value="KAK3342650.1"/>
    <property type="molecule type" value="Genomic_DNA"/>
</dbReference>
<keyword evidence="3" id="KW-1185">Reference proteome</keyword>
<evidence type="ECO:0000256" key="1">
    <source>
        <dbReference type="SAM" id="MobiDB-lite"/>
    </source>
</evidence>
<evidence type="ECO:0000313" key="3">
    <source>
        <dbReference type="Proteomes" id="UP001278500"/>
    </source>
</evidence>
<organism evidence="2 3">
    <name type="scientific">Neurospora tetraspora</name>
    <dbReference type="NCBI Taxonomy" id="94610"/>
    <lineage>
        <taxon>Eukaryota</taxon>
        <taxon>Fungi</taxon>
        <taxon>Dikarya</taxon>
        <taxon>Ascomycota</taxon>
        <taxon>Pezizomycotina</taxon>
        <taxon>Sordariomycetes</taxon>
        <taxon>Sordariomycetidae</taxon>
        <taxon>Sordariales</taxon>
        <taxon>Sordariaceae</taxon>
        <taxon>Neurospora</taxon>
    </lineage>
</organism>
<comment type="caution">
    <text evidence="2">The sequence shown here is derived from an EMBL/GenBank/DDBJ whole genome shotgun (WGS) entry which is preliminary data.</text>
</comment>
<feature type="region of interest" description="Disordered" evidence="1">
    <location>
        <begin position="1"/>
        <end position="76"/>
    </location>
</feature>
<protein>
    <submittedName>
        <fullName evidence="2">Uncharacterized protein</fullName>
    </submittedName>
</protein>
<reference evidence="2" key="2">
    <citation type="submission" date="2023-06" db="EMBL/GenBank/DDBJ databases">
        <authorList>
            <consortium name="Lawrence Berkeley National Laboratory"/>
            <person name="Haridas S."/>
            <person name="Hensen N."/>
            <person name="Bonometti L."/>
            <person name="Westerberg I."/>
            <person name="Brannstrom I.O."/>
            <person name="Guillou S."/>
            <person name="Cros-Aarteil S."/>
            <person name="Calhoun S."/>
            <person name="Kuo A."/>
            <person name="Mondo S."/>
            <person name="Pangilinan J."/>
            <person name="Riley R."/>
            <person name="Labutti K."/>
            <person name="Andreopoulos B."/>
            <person name="Lipzen A."/>
            <person name="Chen C."/>
            <person name="Yanf M."/>
            <person name="Daum C."/>
            <person name="Ng V."/>
            <person name="Clum A."/>
            <person name="Steindorff A."/>
            <person name="Ohm R."/>
            <person name="Martin F."/>
            <person name="Silar P."/>
            <person name="Natvig D."/>
            <person name="Lalanne C."/>
            <person name="Gautier V."/>
            <person name="Ament-Velasquez S.L."/>
            <person name="Kruys A."/>
            <person name="Hutchinson M.I."/>
            <person name="Powell A.J."/>
            <person name="Barry K."/>
            <person name="Miller A.N."/>
            <person name="Grigoriev I.V."/>
            <person name="Debuchy R."/>
            <person name="Gladieux P."/>
            <person name="Thoren M.H."/>
            <person name="Johannesson H."/>
        </authorList>
    </citation>
    <scope>NUCLEOTIDE SEQUENCE</scope>
    <source>
        <strain evidence="2">CBS 560.94</strain>
    </source>
</reference>
<proteinExistence type="predicted"/>
<dbReference type="RefSeq" id="XP_062680443.1">
    <property type="nucleotide sequence ID" value="XM_062829147.1"/>
</dbReference>
<dbReference type="GeneID" id="87866301"/>
<dbReference type="Proteomes" id="UP001278500">
    <property type="component" value="Unassembled WGS sequence"/>
</dbReference>
<dbReference type="AlphaFoldDB" id="A0AAE0JD41"/>
<sequence>MDSPLEAPLLPHERLQPLSSPHSTLLRGARRLALDSDDSNESKSSGSFPFPDMKHSDGSKSSSYDSNETNQHASASPRAVHLALGLHVVHGIPIIDFDGEEDTDAHRPTPLLLERVQRAQHAPMLELELQYEQGSWFPSSPIRTTTGTTILPPDNQRHRGEFCASPEPMTPVDDEVRRSLQPLFDMCIFGNGSSDQGFGACANNETETDIISSLEEGYMPPALETQIRDEEAGTMKRNESLVSFKDLNIPEPKAPAPAAITALKRRVSYACETATGVVKGSQLAAATTSFAGNLFDYLIKKGF</sequence>
<accession>A0AAE0JD41</accession>
<gene>
    <name evidence="2" type="ORF">B0H65DRAFT_540269</name>
</gene>
<reference evidence="2" key="1">
    <citation type="journal article" date="2023" name="Mol. Phylogenet. Evol.">
        <title>Genome-scale phylogeny and comparative genomics of the fungal order Sordariales.</title>
        <authorList>
            <person name="Hensen N."/>
            <person name="Bonometti L."/>
            <person name="Westerberg I."/>
            <person name="Brannstrom I.O."/>
            <person name="Guillou S."/>
            <person name="Cros-Aarteil S."/>
            <person name="Calhoun S."/>
            <person name="Haridas S."/>
            <person name="Kuo A."/>
            <person name="Mondo S."/>
            <person name="Pangilinan J."/>
            <person name="Riley R."/>
            <person name="LaButti K."/>
            <person name="Andreopoulos B."/>
            <person name="Lipzen A."/>
            <person name="Chen C."/>
            <person name="Yan M."/>
            <person name="Daum C."/>
            <person name="Ng V."/>
            <person name="Clum A."/>
            <person name="Steindorff A."/>
            <person name="Ohm R.A."/>
            <person name="Martin F."/>
            <person name="Silar P."/>
            <person name="Natvig D.O."/>
            <person name="Lalanne C."/>
            <person name="Gautier V."/>
            <person name="Ament-Velasquez S.L."/>
            <person name="Kruys A."/>
            <person name="Hutchinson M.I."/>
            <person name="Powell A.J."/>
            <person name="Barry K."/>
            <person name="Miller A.N."/>
            <person name="Grigoriev I.V."/>
            <person name="Debuchy R."/>
            <person name="Gladieux P."/>
            <person name="Hiltunen Thoren M."/>
            <person name="Johannesson H."/>
        </authorList>
    </citation>
    <scope>NUCLEOTIDE SEQUENCE</scope>
    <source>
        <strain evidence="2">CBS 560.94</strain>
    </source>
</reference>
<name>A0AAE0JD41_9PEZI</name>
<evidence type="ECO:0000313" key="2">
    <source>
        <dbReference type="EMBL" id="KAK3342650.1"/>
    </source>
</evidence>